<evidence type="ECO:0000313" key="1">
    <source>
        <dbReference type="EMBL" id="RCS57008.1"/>
    </source>
</evidence>
<dbReference type="CDD" id="cd02440">
    <property type="entry name" value="AdoMet_MTases"/>
    <property type="match status" value="1"/>
</dbReference>
<name>A0A368L0B3_9BURK</name>
<keyword evidence="1" id="KW-0489">Methyltransferase</keyword>
<dbReference type="GO" id="GO:0032259">
    <property type="term" value="P:methylation"/>
    <property type="evidence" value="ECO:0007669"/>
    <property type="project" value="UniProtKB-KW"/>
</dbReference>
<dbReference type="Proteomes" id="UP000252357">
    <property type="component" value="Unassembled WGS sequence"/>
</dbReference>
<gene>
    <name evidence="1" type="ORF">DU000_09380</name>
</gene>
<dbReference type="AlphaFoldDB" id="A0A368L0B3"/>
<organism evidence="1 2">
    <name type="scientific">Parvibium lacunae</name>
    <dbReference type="NCBI Taxonomy" id="1888893"/>
    <lineage>
        <taxon>Bacteria</taxon>
        <taxon>Pseudomonadati</taxon>
        <taxon>Pseudomonadota</taxon>
        <taxon>Betaproteobacteria</taxon>
        <taxon>Burkholderiales</taxon>
        <taxon>Alcaligenaceae</taxon>
        <taxon>Parvibium</taxon>
    </lineage>
</organism>
<dbReference type="GO" id="GO:0008168">
    <property type="term" value="F:methyltransferase activity"/>
    <property type="evidence" value="ECO:0007669"/>
    <property type="project" value="UniProtKB-KW"/>
</dbReference>
<dbReference type="PANTHER" id="PTHR43861">
    <property type="entry name" value="TRANS-ACONITATE 2-METHYLTRANSFERASE-RELATED"/>
    <property type="match status" value="1"/>
</dbReference>
<dbReference type="Pfam" id="PF13489">
    <property type="entry name" value="Methyltransf_23"/>
    <property type="match status" value="1"/>
</dbReference>
<keyword evidence="2" id="KW-1185">Reference proteome</keyword>
<dbReference type="Gene3D" id="3.40.50.150">
    <property type="entry name" value="Vaccinia Virus protein VP39"/>
    <property type="match status" value="1"/>
</dbReference>
<keyword evidence="1" id="KW-0808">Transferase</keyword>
<dbReference type="SUPFAM" id="SSF53335">
    <property type="entry name" value="S-adenosyl-L-methionine-dependent methyltransferases"/>
    <property type="match status" value="1"/>
</dbReference>
<proteinExistence type="predicted"/>
<dbReference type="RefSeq" id="WP_114403150.1">
    <property type="nucleotide sequence ID" value="NZ_QPGB01000004.1"/>
</dbReference>
<dbReference type="OrthoDB" id="9076083at2"/>
<reference evidence="1 2" key="1">
    <citation type="journal article" date="2018" name="Int. J. Syst. Evol. Microbiol.">
        <title>Parvibium lacunae gen. nov., sp. nov., a new member of the family Alcaligenaceae isolated from a freshwater pond.</title>
        <authorList>
            <person name="Chen W.M."/>
            <person name="Xie P.B."/>
            <person name="Hsu M.Y."/>
            <person name="Sheu S.Y."/>
        </authorList>
    </citation>
    <scope>NUCLEOTIDE SEQUENCE [LARGE SCALE GENOMIC DNA]</scope>
    <source>
        <strain evidence="1 2">KMB9</strain>
    </source>
</reference>
<accession>A0A368L0B3</accession>
<comment type="caution">
    <text evidence="1">The sequence shown here is derived from an EMBL/GenBank/DDBJ whole genome shotgun (WGS) entry which is preliminary data.</text>
</comment>
<dbReference type="EMBL" id="QPGB01000004">
    <property type="protein sequence ID" value="RCS57008.1"/>
    <property type="molecule type" value="Genomic_DNA"/>
</dbReference>
<evidence type="ECO:0000313" key="2">
    <source>
        <dbReference type="Proteomes" id="UP000252357"/>
    </source>
</evidence>
<protein>
    <submittedName>
        <fullName evidence="1">Class I SAM-dependent methyltransferase</fullName>
    </submittedName>
</protein>
<sequence length="277" mass="31987">MTVVDQATLAVIQRYIIESYGQPGSNMSQRAYYQFTRTQIAACFSQWAKDKSIDTLIDIGSSTGFLTRQLQPFAKRTIAVDANRHVLAAINDPTIETVQDYLPDLEQLPAQLAAVVTCTDTLYYLSDAQLERALTRIAEILTPGGYLIFNDNGNVDRLAQKLASQYRQVAALESPFTVKPKPDFDRCYWWLESRYLLCRGVFRALADPAFDVKRQTSEIQHWPLIRYCLRYPWLRYALPLLFPLRFLSRCIWASTWLFERFCVIAKPSPCLWVYQKI</sequence>
<dbReference type="InterPro" id="IPR029063">
    <property type="entry name" value="SAM-dependent_MTases_sf"/>
</dbReference>